<dbReference type="Pfam" id="PF00560">
    <property type="entry name" value="LRR_1"/>
    <property type="match status" value="1"/>
</dbReference>
<protein>
    <submittedName>
        <fullName evidence="5">LRR domain containing protein</fullName>
    </submittedName>
</protein>
<dbReference type="AlphaFoldDB" id="A0A2P5FFH3"/>
<sequence length="659" mass="75118">MFIRGCGRDYFMELLLRSFFQESFILDPWESRHIIKYKMHDLAISVAGIECATISSNEEHIDRRTRHVSLDFKGNSLRQLSDSLVQAKGMRTILLEPIFASKHEERSLSPIINSSTILNFKFLRTLDLSASGIEVVQNSVCALKRLRYLDLSHNDIRTVPNSITNLQSLLMLDVCWSKIEILPNGIGKLKHLRFLVVSYSSLKTLSNSVTMLKNLVTLNLSGNKFKELPTDITKLVSLRHLDIYGKHLTHMPCGVSQLTNLHTLSYFPLSGDTDNVPGHSAQLNELMPLNDLRGKLKISNLRHGEDAVLESKAANVKEKKHLQAIELAWDFKENIDIDETEVVVYEMSLEGLQPHPNLKELLLESYGGVKFSSWLSSLTNLESIELQNCWKFQHLLPLDQFHSLRKLQLIGLTSLEYISSSSEIDYFHSSSSSTTLLPSLETLWLWDLPNLKGWWRDNVVNAENHTTSSSFPRLSQLLIGGDCGKLISMPFTPHLQLLQLFNTKHWNPFQMETMNVARPLIQPLLPTKATNEASSSSNLSNTKNLSIYGNEDLQCLPDWLKGLPYLEMLQVSECSKFKDLSPCIQDLTLLRMLVIENCEVFDMSNDDPITWRSLRSLRFLQFNCLPKLSALPRGIQYATSLEYLYILDCKKLGKYSRVD</sequence>
<dbReference type="PROSITE" id="PS51450">
    <property type="entry name" value="LRR"/>
    <property type="match status" value="2"/>
</dbReference>
<dbReference type="InterPro" id="IPR056789">
    <property type="entry name" value="LRR_R13L1-DRL21"/>
</dbReference>
<dbReference type="EMBL" id="JXTC01000037">
    <property type="protein sequence ID" value="PON96548.1"/>
    <property type="molecule type" value="Genomic_DNA"/>
</dbReference>
<gene>
    <name evidence="5" type="ORF">TorRG33x02_075290</name>
</gene>
<dbReference type="InParanoid" id="A0A2P5FFH3"/>
<dbReference type="Proteomes" id="UP000237000">
    <property type="component" value="Unassembled WGS sequence"/>
</dbReference>
<evidence type="ECO:0000259" key="4">
    <source>
        <dbReference type="Pfam" id="PF25019"/>
    </source>
</evidence>
<name>A0A2P5FFH3_TREOI</name>
<dbReference type="Gene3D" id="3.80.10.10">
    <property type="entry name" value="Ribonuclease Inhibitor"/>
    <property type="match status" value="2"/>
</dbReference>
<evidence type="ECO:0000313" key="6">
    <source>
        <dbReference type="Proteomes" id="UP000237000"/>
    </source>
</evidence>
<accession>A0A2P5FFH3</accession>
<keyword evidence="6" id="KW-1185">Reference proteome</keyword>
<organism evidence="5 6">
    <name type="scientific">Trema orientale</name>
    <name type="common">Charcoal tree</name>
    <name type="synonym">Celtis orientalis</name>
    <dbReference type="NCBI Taxonomy" id="63057"/>
    <lineage>
        <taxon>Eukaryota</taxon>
        <taxon>Viridiplantae</taxon>
        <taxon>Streptophyta</taxon>
        <taxon>Embryophyta</taxon>
        <taxon>Tracheophyta</taxon>
        <taxon>Spermatophyta</taxon>
        <taxon>Magnoliopsida</taxon>
        <taxon>eudicotyledons</taxon>
        <taxon>Gunneridae</taxon>
        <taxon>Pentapetalae</taxon>
        <taxon>rosids</taxon>
        <taxon>fabids</taxon>
        <taxon>Rosales</taxon>
        <taxon>Cannabaceae</taxon>
        <taxon>Trema</taxon>
    </lineage>
</organism>
<evidence type="ECO:0000256" key="2">
    <source>
        <dbReference type="ARBA" id="ARBA00022737"/>
    </source>
</evidence>
<dbReference type="Pfam" id="PF23598">
    <property type="entry name" value="LRR_14"/>
    <property type="match status" value="1"/>
</dbReference>
<dbReference type="STRING" id="63057.A0A2P5FFH3"/>
<evidence type="ECO:0000256" key="1">
    <source>
        <dbReference type="ARBA" id="ARBA00022614"/>
    </source>
</evidence>
<comment type="caution">
    <text evidence="5">The sequence shown here is derived from an EMBL/GenBank/DDBJ whole genome shotgun (WGS) entry which is preliminary data.</text>
</comment>
<dbReference type="InterPro" id="IPR032675">
    <property type="entry name" value="LRR_dom_sf"/>
</dbReference>
<feature type="domain" description="R13L1/DRL21-like LRR repeat region" evidence="4">
    <location>
        <begin position="283"/>
        <end position="410"/>
    </location>
</feature>
<reference evidence="6" key="1">
    <citation type="submission" date="2016-06" db="EMBL/GenBank/DDBJ databases">
        <title>Parallel loss of symbiosis genes in relatives of nitrogen-fixing non-legume Parasponia.</title>
        <authorList>
            <person name="Van Velzen R."/>
            <person name="Holmer R."/>
            <person name="Bu F."/>
            <person name="Rutten L."/>
            <person name="Van Zeijl A."/>
            <person name="Liu W."/>
            <person name="Santuari L."/>
            <person name="Cao Q."/>
            <person name="Sharma T."/>
            <person name="Shen D."/>
            <person name="Roswanjaya Y."/>
            <person name="Wardhani T."/>
            <person name="Kalhor M.S."/>
            <person name="Jansen J."/>
            <person name="Van den Hoogen J."/>
            <person name="Gungor B."/>
            <person name="Hartog M."/>
            <person name="Hontelez J."/>
            <person name="Verver J."/>
            <person name="Yang W.-C."/>
            <person name="Schijlen E."/>
            <person name="Repin R."/>
            <person name="Schilthuizen M."/>
            <person name="Schranz E."/>
            <person name="Heidstra R."/>
            <person name="Miyata K."/>
            <person name="Fedorova E."/>
            <person name="Kohlen W."/>
            <person name="Bisseling T."/>
            <person name="Smit S."/>
            <person name="Geurts R."/>
        </authorList>
    </citation>
    <scope>NUCLEOTIDE SEQUENCE [LARGE SCALE GENOMIC DNA]</scope>
    <source>
        <strain evidence="6">cv. RG33-2</strain>
    </source>
</reference>
<dbReference type="InterPro" id="IPR001611">
    <property type="entry name" value="Leu-rich_rpt"/>
</dbReference>
<keyword evidence="1" id="KW-0433">Leucine-rich repeat</keyword>
<dbReference type="PANTHER" id="PTHR47186">
    <property type="entry name" value="LEUCINE-RICH REPEAT-CONTAINING PROTEIN 57"/>
    <property type="match status" value="1"/>
</dbReference>
<dbReference type="OrthoDB" id="1166007at2759"/>
<evidence type="ECO:0000259" key="3">
    <source>
        <dbReference type="Pfam" id="PF23598"/>
    </source>
</evidence>
<keyword evidence="2" id="KW-0677">Repeat</keyword>
<dbReference type="PANTHER" id="PTHR47186:SF13">
    <property type="entry name" value="DISEASE RESISTANCE PROTEIN RGA3"/>
    <property type="match status" value="1"/>
</dbReference>
<dbReference type="Pfam" id="PF25019">
    <property type="entry name" value="LRR_R13L1-DRL21"/>
    <property type="match status" value="1"/>
</dbReference>
<feature type="domain" description="Disease resistance R13L4/SHOC-2-like LRR" evidence="3">
    <location>
        <begin position="115"/>
        <end position="197"/>
    </location>
</feature>
<dbReference type="InterPro" id="IPR055414">
    <property type="entry name" value="LRR_R13L4/SHOC2-like"/>
</dbReference>
<dbReference type="SMART" id="SM00369">
    <property type="entry name" value="LRR_TYP"/>
    <property type="match status" value="4"/>
</dbReference>
<dbReference type="SUPFAM" id="SSF52058">
    <property type="entry name" value="L domain-like"/>
    <property type="match status" value="1"/>
</dbReference>
<evidence type="ECO:0000313" key="5">
    <source>
        <dbReference type="EMBL" id="PON96548.1"/>
    </source>
</evidence>
<dbReference type="InterPro" id="IPR003591">
    <property type="entry name" value="Leu-rich_rpt_typical-subtyp"/>
</dbReference>
<proteinExistence type="predicted"/>